<evidence type="ECO:0000313" key="2">
    <source>
        <dbReference type="Proteomes" id="UP001259832"/>
    </source>
</evidence>
<dbReference type="Proteomes" id="UP001259832">
    <property type="component" value="Unassembled WGS sequence"/>
</dbReference>
<gene>
    <name evidence="1" type="ORF">P3T76_006232</name>
</gene>
<accession>A0AAD9GR51</accession>
<name>A0AAD9GR51_9STRA</name>
<dbReference type="EMBL" id="JASMQC010000009">
    <property type="protein sequence ID" value="KAK1942733.1"/>
    <property type="molecule type" value="Genomic_DNA"/>
</dbReference>
<sequence length="309" mass="35901">MPQHKIAEKNWLNKYRILATSGQFSLKSDAAEFLELCLVPYWRQEDLEAIGKHKGWPESTVDARFFKSGGSLRYFLDAAFRVARLDVIEGPSHAERLLTGIGASSDKQINRIRMRGVRDRNNSDHYVDLEKWTSCVTSRAVLNLMIHKLSPNFFEKLADVARGMNDARLEGVVFEGYFHTLVRHRRPFHVNCYEYDNINRLMNDIRMNSMNKKYLIDCCPDEIKVENSGTNMEECVAVMKKWATNPSEMDYWIPAFSLCQTIDAVAKWSFPDQIERFCFLQLTMATKYTCSDDVLWKLVQPFVKKKLNV</sequence>
<protein>
    <submittedName>
        <fullName evidence="1">Uncharacterized protein</fullName>
    </submittedName>
</protein>
<organism evidence="1 2">
    <name type="scientific">Phytophthora citrophthora</name>
    <dbReference type="NCBI Taxonomy" id="4793"/>
    <lineage>
        <taxon>Eukaryota</taxon>
        <taxon>Sar</taxon>
        <taxon>Stramenopiles</taxon>
        <taxon>Oomycota</taxon>
        <taxon>Peronosporomycetes</taxon>
        <taxon>Peronosporales</taxon>
        <taxon>Peronosporaceae</taxon>
        <taxon>Phytophthora</taxon>
    </lineage>
</organism>
<proteinExistence type="predicted"/>
<comment type="caution">
    <text evidence="1">The sequence shown here is derived from an EMBL/GenBank/DDBJ whole genome shotgun (WGS) entry which is preliminary data.</text>
</comment>
<reference evidence="1" key="1">
    <citation type="submission" date="2023-08" db="EMBL/GenBank/DDBJ databases">
        <title>Reference Genome Resource for the Citrus Pathogen Phytophthora citrophthora.</title>
        <authorList>
            <person name="Moller H."/>
            <person name="Coetzee B."/>
            <person name="Rose L.J."/>
            <person name="Van Niekerk J.M."/>
        </authorList>
    </citation>
    <scope>NUCLEOTIDE SEQUENCE</scope>
    <source>
        <strain evidence="1">STE-U-9442</strain>
    </source>
</reference>
<dbReference type="AlphaFoldDB" id="A0AAD9GR51"/>
<keyword evidence="2" id="KW-1185">Reference proteome</keyword>
<evidence type="ECO:0000313" key="1">
    <source>
        <dbReference type="EMBL" id="KAK1942733.1"/>
    </source>
</evidence>